<protein>
    <submittedName>
        <fullName evidence="2">Methane oxygenase PmoA</fullName>
    </submittedName>
</protein>
<accession>A0AAC9HN39</accession>
<feature type="region of interest" description="Disordered" evidence="1">
    <location>
        <begin position="1"/>
        <end position="20"/>
    </location>
</feature>
<dbReference type="AlphaFoldDB" id="A0AAC9HN39"/>
<dbReference type="Pfam" id="PF14100">
    <property type="entry name" value="DUF6807"/>
    <property type="match status" value="1"/>
</dbReference>
<keyword evidence="3" id="KW-1185">Reference proteome</keyword>
<sequence>MGAARSVEVRSKMPTPATPTGASTVIKLHIAADPVVEYVVADPTLIATQGPRPYLHPVRTSRGTVVTEAAPDDHPWHLGVSVALQDVEKTNFWGGRTFLRDGGPTWLDDHGRIERQPAISESDAARTTPSRLVEELHWRSPANELLIREQRRIVLRQPAEPDDAWVLDFAFELVNATEREIELGSPATNGKVGGGYGGFFWRLPSATTEPTVFTADSTGEAAVHESVSPWLAVRGQDSAGGAYTLVFRGADPQTAANPWFVRVADYPGIGSSLAVDTPIRLAPGHSVARRLLIVVADGHLDRDGAAQAAAAAPSHLD</sequence>
<dbReference type="EMBL" id="CP014859">
    <property type="protein sequence ID" value="AOS62333.1"/>
    <property type="molecule type" value="Genomic_DNA"/>
</dbReference>
<dbReference type="Proteomes" id="UP000095210">
    <property type="component" value="Chromosome"/>
</dbReference>
<dbReference type="InterPro" id="IPR029475">
    <property type="entry name" value="DUF6807"/>
</dbReference>
<proteinExistence type="predicted"/>
<gene>
    <name evidence="2" type="ORF">TL08_07575</name>
</gene>
<evidence type="ECO:0000313" key="3">
    <source>
        <dbReference type="Proteomes" id="UP000095210"/>
    </source>
</evidence>
<organism evidence="2 3">
    <name type="scientific">Actinoalloteichus hymeniacidonis</name>
    <dbReference type="NCBI Taxonomy" id="340345"/>
    <lineage>
        <taxon>Bacteria</taxon>
        <taxon>Bacillati</taxon>
        <taxon>Actinomycetota</taxon>
        <taxon>Actinomycetes</taxon>
        <taxon>Pseudonocardiales</taxon>
        <taxon>Pseudonocardiaceae</taxon>
        <taxon>Actinoalloteichus</taxon>
    </lineage>
</organism>
<evidence type="ECO:0000256" key="1">
    <source>
        <dbReference type="SAM" id="MobiDB-lite"/>
    </source>
</evidence>
<evidence type="ECO:0000313" key="2">
    <source>
        <dbReference type="EMBL" id="AOS62333.1"/>
    </source>
</evidence>
<reference evidence="3" key="1">
    <citation type="submission" date="2016-03" db="EMBL/GenBank/DDBJ databases">
        <title>Complete genome sequence of the type strain Actinoalloteichus hymeniacidonis DSM 45092.</title>
        <authorList>
            <person name="Schaffert L."/>
            <person name="Albersmeier A."/>
            <person name="Winkler A."/>
            <person name="Kalinowski J."/>
            <person name="Zotchev S."/>
            <person name="Ruckert C."/>
        </authorList>
    </citation>
    <scope>NUCLEOTIDE SEQUENCE [LARGE SCALE GENOMIC DNA]</scope>
    <source>
        <strain evidence="3">HPA177(T) (DSM 45092(T))</strain>
    </source>
</reference>
<name>A0AAC9HN39_9PSEU</name>
<dbReference type="KEGG" id="ahm:TL08_07575"/>